<feature type="compositionally biased region" description="Polar residues" evidence="1">
    <location>
        <begin position="1"/>
        <end position="24"/>
    </location>
</feature>
<evidence type="ECO:0000256" key="1">
    <source>
        <dbReference type="SAM" id="MobiDB-lite"/>
    </source>
</evidence>
<gene>
    <name evidence="3" type="primary">LOC105273397</name>
</gene>
<evidence type="ECO:0000313" key="3">
    <source>
        <dbReference type="RefSeq" id="XP_011314117.1"/>
    </source>
</evidence>
<dbReference type="KEGG" id="fas:105273397"/>
<evidence type="ECO:0000313" key="2">
    <source>
        <dbReference type="Proteomes" id="UP000694866"/>
    </source>
</evidence>
<name>A0A9R1TQY0_9HYME</name>
<keyword evidence="2" id="KW-1185">Reference proteome</keyword>
<protein>
    <submittedName>
        <fullName evidence="3">Uncharacterized protein</fullName>
    </submittedName>
</protein>
<reference evidence="3" key="1">
    <citation type="submission" date="2025-08" db="UniProtKB">
        <authorList>
            <consortium name="RefSeq"/>
        </authorList>
    </citation>
    <scope>IDENTIFICATION</scope>
    <source>
        <strain evidence="3">USDA-PBARC FA_bdor</strain>
        <tissue evidence="3">Whole organism</tissue>
    </source>
</reference>
<dbReference type="Proteomes" id="UP000694866">
    <property type="component" value="Unplaced"/>
</dbReference>
<dbReference type="AlphaFoldDB" id="A0A9R1TQY0"/>
<organism evidence="2 3">
    <name type="scientific">Fopius arisanus</name>
    <dbReference type="NCBI Taxonomy" id="64838"/>
    <lineage>
        <taxon>Eukaryota</taxon>
        <taxon>Metazoa</taxon>
        <taxon>Ecdysozoa</taxon>
        <taxon>Arthropoda</taxon>
        <taxon>Hexapoda</taxon>
        <taxon>Insecta</taxon>
        <taxon>Pterygota</taxon>
        <taxon>Neoptera</taxon>
        <taxon>Endopterygota</taxon>
        <taxon>Hymenoptera</taxon>
        <taxon>Apocrita</taxon>
        <taxon>Ichneumonoidea</taxon>
        <taxon>Braconidae</taxon>
        <taxon>Opiinae</taxon>
        <taxon>Fopius</taxon>
    </lineage>
</organism>
<dbReference type="GeneID" id="105273397"/>
<proteinExistence type="predicted"/>
<accession>A0A9R1TQY0</accession>
<feature type="region of interest" description="Disordered" evidence="1">
    <location>
        <begin position="1"/>
        <end position="25"/>
    </location>
</feature>
<dbReference type="OrthoDB" id="10491622at2759"/>
<sequence>MNMNPQNPAKASRGSNIINSSNPRNAKADDVTIESYVIDTTGQPCCVDDDLNESRNSNVFITWRQIASVSGSFDDKHPEWIRSVQKLDQTYLIKESNDFLDSSKNLLPENTDYPPSTSLAAGKIIPVEKSGIIDANEKSEITLSLPKPVSLSRSLKIIPIPPININDVMMTTDSLDSASSNEISVKKRLRRKMNLLRESTDSLVSSFDTSIDNAHAGNSVDKFQVFPSIGGDQRHTIRQGRRKVSYWERAVRNTRNRFIPLAQRQVESTKNPLILPPVVPAHQR</sequence>
<dbReference type="RefSeq" id="XP_011314117.1">
    <property type="nucleotide sequence ID" value="XM_011315815.1"/>
</dbReference>